<dbReference type="Proteomes" id="UP000245771">
    <property type="component" value="Unassembled WGS sequence"/>
</dbReference>
<keyword evidence="2" id="KW-0067">ATP-binding</keyword>
<protein>
    <submittedName>
        <fullName evidence="5">Fumble</fullName>
    </submittedName>
</protein>
<organism evidence="5 6">
    <name type="scientific">Meira miltonrushii</name>
    <dbReference type="NCBI Taxonomy" id="1280837"/>
    <lineage>
        <taxon>Eukaryota</taxon>
        <taxon>Fungi</taxon>
        <taxon>Dikarya</taxon>
        <taxon>Basidiomycota</taxon>
        <taxon>Ustilaginomycotina</taxon>
        <taxon>Exobasidiomycetes</taxon>
        <taxon>Exobasidiales</taxon>
        <taxon>Brachybasidiaceae</taxon>
        <taxon>Meira</taxon>
    </lineage>
</organism>
<dbReference type="GO" id="GO:0005634">
    <property type="term" value="C:nucleus"/>
    <property type="evidence" value="ECO:0007669"/>
    <property type="project" value="TreeGrafter"/>
</dbReference>
<keyword evidence="3" id="KW-0173">Coenzyme A biosynthesis</keyword>
<gene>
    <name evidence="5" type="ORF">FA14DRAFT_116331</name>
</gene>
<dbReference type="SUPFAM" id="SSF53067">
    <property type="entry name" value="Actin-like ATPase domain"/>
    <property type="match status" value="2"/>
</dbReference>
<evidence type="ECO:0000256" key="4">
    <source>
        <dbReference type="SAM" id="MobiDB-lite"/>
    </source>
</evidence>
<evidence type="ECO:0000256" key="1">
    <source>
        <dbReference type="ARBA" id="ARBA00022741"/>
    </source>
</evidence>
<reference evidence="5 6" key="1">
    <citation type="journal article" date="2018" name="Mol. Biol. Evol.">
        <title>Broad Genomic Sampling Reveals a Smut Pathogenic Ancestry of the Fungal Clade Ustilaginomycotina.</title>
        <authorList>
            <person name="Kijpornyongpan T."/>
            <person name="Mondo S.J."/>
            <person name="Barry K."/>
            <person name="Sandor L."/>
            <person name="Lee J."/>
            <person name="Lipzen A."/>
            <person name="Pangilinan J."/>
            <person name="LaButti K."/>
            <person name="Hainaut M."/>
            <person name="Henrissat B."/>
            <person name="Grigoriev I.V."/>
            <person name="Spatafora J.W."/>
            <person name="Aime M.C."/>
        </authorList>
    </citation>
    <scope>NUCLEOTIDE SEQUENCE [LARGE SCALE GENOMIC DNA]</scope>
    <source>
        <strain evidence="5 6">MCA 3882</strain>
    </source>
</reference>
<dbReference type="GO" id="GO:0004594">
    <property type="term" value="F:pantothenate kinase activity"/>
    <property type="evidence" value="ECO:0007669"/>
    <property type="project" value="TreeGrafter"/>
</dbReference>
<proteinExistence type="predicted"/>
<dbReference type="GO" id="GO:0005524">
    <property type="term" value="F:ATP binding"/>
    <property type="evidence" value="ECO:0007669"/>
    <property type="project" value="UniProtKB-KW"/>
</dbReference>
<dbReference type="NCBIfam" id="TIGR00555">
    <property type="entry name" value="panK_eukar"/>
    <property type="match status" value="1"/>
</dbReference>
<dbReference type="STRING" id="1280837.A0A316V878"/>
<dbReference type="FunFam" id="3.30.420.40:FF:000115">
    <property type="entry name" value="Pantothenate kinase PanK"/>
    <property type="match status" value="1"/>
</dbReference>
<dbReference type="FunCoup" id="A0A316V878">
    <property type="interactions" value="496"/>
</dbReference>
<dbReference type="PANTHER" id="PTHR12280:SF20">
    <property type="entry name" value="4'-PHOSPHOPANTETHEINE PHOSPHATASE"/>
    <property type="match status" value="1"/>
</dbReference>
<evidence type="ECO:0000256" key="3">
    <source>
        <dbReference type="ARBA" id="ARBA00022993"/>
    </source>
</evidence>
<accession>A0A316V878</accession>
<dbReference type="InParanoid" id="A0A316V878"/>
<dbReference type="PANTHER" id="PTHR12280">
    <property type="entry name" value="PANTOTHENATE KINASE"/>
    <property type="match status" value="1"/>
</dbReference>
<evidence type="ECO:0000313" key="6">
    <source>
        <dbReference type="Proteomes" id="UP000245771"/>
    </source>
</evidence>
<feature type="region of interest" description="Disordered" evidence="4">
    <location>
        <begin position="401"/>
        <end position="420"/>
    </location>
</feature>
<dbReference type="GeneID" id="37017949"/>
<dbReference type="OrthoDB" id="498611at2759"/>
<dbReference type="InterPro" id="IPR043129">
    <property type="entry name" value="ATPase_NBD"/>
</dbReference>
<sequence>MQAPLNPVALPVTVDTTGAKILEGSVAEHDSRDIYLPNHVETVSHIAIDVGGSLAKVVYFTRIARPTTTSPPDPRPHSPLHKHGFQERQPSPPIAAEGFAAVPAGTLTPTSLFANPNNVVSASAIHSHFMKRRSLPSQLPGGRLNFVKFETADIMSCVNFLKELINLSAKANNVTLTQMRQGVKLMATGGGAHLFNDLFEEELGVEVRSEDEMQCLITGLNFITLIPDETFYYSDELVDNLSATSPGTQTKRQDPSSAASSSSSSLLSPNGAPSPSPQTDLPRPSPDPPLYSPAFDSSPLPKLPCLLVNIGSGVSIIKVDEDGKFERVSGTSLGGGTLWGLLSLVTDAESFDEMLEMASRGDNGTVDMLVSDVYGSSDALSNLGLKSTTIASSFGKVFRKDKGDRESSHRGQAREERSRKFKQEDICKSLLYAISNNIGQIAYMNAEKFGLDRIYFGGCFIRGHQATIATLSYAIRFWSKGTKRAFFLRHEGYLGALGAWIR</sequence>
<dbReference type="Gene3D" id="3.30.420.510">
    <property type="match status" value="1"/>
</dbReference>
<dbReference type="Gene3D" id="3.30.420.40">
    <property type="match status" value="1"/>
</dbReference>
<keyword evidence="1" id="KW-0547">Nucleotide-binding</keyword>
<dbReference type="RefSeq" id="XP_025351977.1">
    <property type="nucleotide sequence ID" value="XM_025496168.1"/>
</dbReference>
<name>A0A316V878_9BASI</name>
<dbReference type="GO" id="GO:0015937">
    <property type="term" value="P:coenzyme A biosynthetic process"/>
    <property type="evidence" value="ECO:0007669"/>
    <property type="project" value="UniProtKB-KW"/>
</dbReference>
<dbReference type="AlphaFoldDB" id="A0A316V878"/>
<feature type="compositionally biased region" description="Low complexity" evidence="4">
    <location>
        <begin position="255"/>
        <end position="273"/>
    </location>
</feature>
<evidence type="ECO:0000313" key="5">
    <source>
        <dbReference type="EMBL" id="PWN31675.1"/>
    </source>
</evidence>
<feature type="region of interest" description="Disordered" evidence="4">
    <location>
        <begin position="243"/>
        <end position="294"/>
    </location>
</feature>
<evidence type="ECO:0000256" key="2">
    <source>
        <dbReference type="ARBA" id="ARBA00022840"/>
    </source>
</evidence>
<dbReference type="EMBL" id="KZ819607">
    <property type="protein sequence ID" value="PWN31675.1"/>
    <property type="molecule type" value="Genomic_DNA"/>
</dbReference>
<feature type="region of interest" description="Disordered" evidence="4">
    <location>
        <begin position="66"/>
        <end position="92"/>
    </location>
</feature>
<dbReference type="CDD" id="cd24123">
    <property type="entry name" value="ASKHA_NBD_PanK-II_Pank4"/>
    <property type="match status" value="1"/>
</dbReference>
<dbReference type="Pfam" id="PF03630">
    <property type="entry name" value="Fumble"/>
    <property type="match status" value="2"/>
</dbReference>
<feature type="non-terminal residue" evidence="5">
    <location>
        <position position="502"/>
    </location>
</feature>
<dbReference type="InterPro" id="IPR004567">
    <property type="entry name" value="Type_II_PanK"/>
</dbReference>
<keyword evidence="6" id="KW-1185">Reference proteome</keyword>
<dbReference type="GO" id="GO:0005829">
    <property type="term" value="C:cytosol"/>
    <property type="evidence" value="ECO:0007669"/>
    <property type="project" value="TreeGrafter"/>
</dbReference>